<comment type="similarity">
    <text evidence="1">Belongs to the short-chain dehydrogenases/reductases (SDR) family.</text>
</comment>
<evidence type="ECO:0000256" key="1">
    <source>
        <dbReference type="ARBA" id="ARBA00006484"/>
    </source>
</evidence>
<dbReference type="InterPro" id="IPR036291">
    <property type="entry name" value="NAD(P)-bd_dom_sf"/>
</dbReference>
<evidence type="ECO:0000256" key="2">
    <source>
        <dbReference type="ARBA" id="ARBA00023002"/>
    </source>
</evidence>
<dbReference type="InterPro" id="IPR002347">
    <property type="entry name" value="SDR_fam"/>
</dbReference>
<feature type="domain" description="Ketoreductase" evidence="3">
    <location>
        <begin position="4"/>
        <end position="167"/>
    </location>
</feature>
<protein>
    <submittedName>
        <fullName evidence="4">NAD(P)-dependent dehydrogenase, short-chain alcohol dehydrogenase family</fullName>
    </submittedName>
</protein>
<dbReference type="PANTHER" id="PTHR42760">
    <property type="entry name" value="SHORT-CHAIN DEHYDROGENASES/REDUCTASES FAMILY MEMBER"/>
    <property type="match status" value="1"/>
</dbReference>
<dbReference type="EMBL" id="FUEZ01000004">
    <property type="protein sequence ID" value="SPM41623.1"/>
    <property type="molecule type" value="Genomic_DNA"/>
</dbReference>
<dbReference type="Gene3D" id="3.40.50.720">
    <property type="entry name" value="NAD(P)-binding Rossmann-like Domain"/>
    <property type="match status" value="1"/>
</dbReference>
<dbReference type="PRINTS" id="PR00081">
    <property type="entry name" value="GDHRDH"/>
</dbReference>
<organism evidence="4 5">
    <name type="scientific">Mycobacterium numidiamassiliense</name>
    <dbReference type="NCBI Taxonomy" id="1841861"/>
    <lineage>
        <taxon>Bacteria</taxon>
        <taxon>Bacillati</taxon>
        <taxon>Actinomycetota</taxon>
        <taxon>Actinomycetes</taxon>
        <taxon>Mycobacteriales</taxon>
        <taxon>Mycobacteriaceae</taxon>
        <taxon>Mycobacterium</taxon>
    </lineage>
</organism>
<dbReference type="InterPro" id="IPR057326">
    <property type="entry name" value="KR_dom"/>
</dbReference>
<sequence length="248" mass="25264">VSAAIALVTGGASGIGCEVAGRLREAGHDVVVWDLSGGDIACDISDPDAVSAAMEQTVRERGVPIRVVACAGVGASGMLLDQSPVQWGKVLGVNLTGTWLTLRAAAQAMIDAAVGGSMVAVSSISGIIADRDMGAYCVSKAGVDMLVKVAAVEWGTHGIRVNAVGPGVTRTPMLPNPERLPGWVEGLSERTALGGLGEATDVAGAIVGVLELPWVTGQIVHADGGLALHSPIDAYGQLQRVMKKGDRR</sequence>
<dbReference type="PANTHER" id="PTHR42760:SF133">
    <property type="entry name" value="3-OXOACYL-[ACYL-CARRIER-PROTEIN] REDUCTASE"/>
    <property type="match status" value="1"/>
</dbReference>
<proteinExistence type="inferred from homology"/>
<evidence type="ECO:0000259" key="3">
    <source>
        <dbReference type="SMART" id="SM00822"/>
    </source>
</evidence>
<accession>A0A2U3PD09</accession>
<keyword evidence="5" id="KW-1185">Reference proteome</keyword>
<dbReference type="Proteomes" id="UP000240424">
    <property type="component" value="Unassembled WGS sequence"/>
</dbReference>
<dbReference type="AlphaFoldDB" id="A0A2U3PD09"/>
<evidence type="ECO:0000313" key="5">
    <source>
        <dbReference type="Proteomes" id="UP000240424"/>
    </source>
</evidence>
<dbReference type="STRING" id="1841861.GCA_900157365_02153"/>
<dbReference type="InterPro" id="IPR020904">
    <property type="entry name" value="Sc_DH/Rdtase_CS"/>
</dbReference>
<name>A0A2U3PD09_9MYCO</name>
<gene>
    <name evidence="4" type="ORF">MNAB215_3833</name>
</gene>
<dbReference type="CDD" id="cd05233">
    <property type="entry name" value="SDR_c"/>
    <property type="match status" value="1"/>
</dbReference>
<reference evidence="4 5" key="1">
    <citation type="submission" date="2017-01" db="EMBL/GenBank/DDBJ databases">
        <authorList>
            <consortium name="Urmite Genomes"/>
        </authorList>
    </citation>
    <scope>NUCLEOTIDE SEQUENCE [LARGE SCALE GENOMIC DNA]</scope>
    <source>
        <strain evidence="4 5">AB215</strain>
    </source>
</reference>
<dbReference type="Pfam" id="PF13561">
    <property type="entry name" value="adh_short_C2"/>
    <property type="match status" value="1"/>
</dbReference>
<evidence type="ECO:0000313" key="4">
    <source>
        <dbReference type="EMBL" id="SPM41623.1"/>
    </source>
</evidence>
<dbReference type="PROSITE" id="PS00061">
    <property type="entry name" value="ADH_SHORT"/>
    <property type="match status" value="1"/>
</dbReference>
<keyword evidence="2" id="KW-0560">Oxidoreductase</keyword>
<feature type="non-terminal residue" evidence="4">
    <location>
        <position position="1"/>
    </location>
</feature>
<dbReference type="SUPFAM" id="SSF51735">
    <property type="entry name" value="NAD(P)-binding Rossmann-fold domains"/>
    <property type="match status" value="1"/>
</dbReference>
<dbReference type="GO" id="GO:0016616">
    <property type="term" value="F:oxidoreductase activity, acting on the CH-OH group of donors, NAD or NADP as acceptor"/>
    <property type="evidence" value="ECO:0007669"/>
    <property type="project" value="TreeGrafter"/>
</dbReference>
<dbReference type="SMART" id="SM00822">
    <property type="entry name" value="PKS_KR"/>
    <property type="match status" value="1"/>
</dbReference>